<organism evidence="1">
    <name type="scientific">Rhizophora mucronata</name>
    <name type="common">Asiatic mangrove</name>
    <dbReference type="NCBI Taxonomy" id="61149"/>
    <lineage>
        <taxon>Eukaryota</taxon>
        <taxon>Viridiplantae</taxon>
        <taxon>Streptophyta</taxon>
        <taxon>Embryophyta</taxon>
        <taxon>Tracheophyta</taxon>
        <taxon>Spermatophyta</taxon>
        <taxon>Magnoliopsida</taxon>
        <taxon>eudicotyledons</taxon>
        <taxon>Gunneridae</taxon>
        <taxon>Pentapetalae</taxon>
        <taxon>rosids</taxon>
        <taxon>fabids</taxon>
        <taxon>Malpighiales</taxon>
        <taxon>Rhizophoraceae</taxon>
        <taxon>Rhizophora</taxon>
    </lineage>
</organism>
<name>A0A2P2P8I0_RHIMU</name>
<reference evidence="1" key="1">
    <citation type="submission" date="2018-02" db="EMBL/GenBank/DDBJ databases">
        <title>Rhizophora mucronata_Transcriptome.</title>
        <authorList>
            <person name="Meera S.P."/>
            <person name="Sreeshan A."/>
            <person name="Augustine A."/>
        </authorList>
    </citation>
    <scope>NUCLEOTIDE SEQUENCE</scope>
    <source>
        <tissue evidence="1">Leaf</tissue>
    </source>
</reference>
<protein>
    <submittedName>
        <fullName evidence="1">Uncharacterized protein</fullName>
    </submittedName>
</protein>
<proteinExistence type="predicted"/>
<dbReference type="AlphaFoldDB" id="A0A2P2P8I0"/>
<sequence length="23" mass="3083">MGERKDVRVWRGRRRQWTLQRRR</sequence>
<evidence type="ECO:0000313" key="1">
    <source>
        <dbReference type="EMBL" id="MBX51022.1"/>
    </source>
</evidence>
<accession>A0A2P2P8I0</accession>
<dbReference type="EMBL" id="GGEC01070538">
    <property type="protein sequence ID" value="MBX51022.1"/>
    <property type="molecule type" value="Transcribed_RNA"/>
</dbReference>